<dbReference type="RefSeq" id="WP_311670834.1">
    <property type="nucleotide sequence ID" value="NZ_JAVREO010000033.1"/>
</dbReference>
<dbReference type="GO" id="GO:0016301">
    <property type="term" value="F:kinase activity"/>
    <property type="evidence" value="ECO:0007669"/>
    <property type="project" value="UniProtKB-KW"/>
</dbReference>
<dbReference type="EC" id="2.7.13.3" evidence="2"/>
<keyword evidence="5" id="KW-0547">Nucleotide-binding</keyword>
<feature type="transmembrane region" description="Helical" evidence="9">
    <location>
        <begin position="49"/>
        <end position="66"/>
    </location>
</feature>
<evidence type="ECO:0000256" key="6">
    <source>
        <dbReference type="ARBA" id="ARBA00022777"/>
    </source>
</evidence>
<dbReference type="PANTHER" id="PTHR24421:SF10">
    <property type="entry name" value="NITRATE_NITRITE SENSOR PROTEIN NARQ"/>
    <property type="match status" value="1"/>
</dbReference>
<evidence type="ECO:0000313" key="11">
    <source>
        <dbReference type="EMBL" id="MDT0270772.1"/>
    </source>
</evidence>
<evidence type="ECO:0000256" key="1">
    <source>
        <dbReference type="ARBA" id="ARBA00000085"/>
    </source>
</evidence>
<keyword evidence="7" id="KW-0067">ATP-binding</keyword>
<dbReference type="Pfam" id="PF07730">
    <property type="entry name" value="HisKA_3"/>
    <property type="match status" value="1"/>
</dbReference>
<feature type="transmembrane region" description="Helical" evidence="9">
    <location>
        <begin position="93"/>
        <end position="110"/>
    </location>
</feature>
<accession>A0ABU2K122</accession>
<keyword evidence="12" id="KW-1185">Reference proteome</keyword>
<evidence type="ECO:0000256" key="4">
    <source>
        <dbReference type="ARBA" id="ARBA00022679"/>
    </source>
</evidence>
<feature type="transmembrane region" description="Helical" evidence="9">
    <location>
        <begin position="21"/>
        <end position="43"/>
    </location>
</feature>
<dbReference type="InterPro" id="IPR003594">
    <property type="entry name" value="HATPase_dom"/>
</dbReference>
<dbReference type="Gene3D" id="1.20.5.1930">
    <property type="match status" value="1"/>
</dbReference>
<comment type="caution">
    <text evidence="11">The sequence shown here is derived from an EMBL/GenBank/DDBJ whole genome shotgun (WGS) entry which is preliminary data.</text>
</comment>
<organism evidence="11 12">
    <name type="scientific">Streptomyces chisholmiae</name>
    <dbReference type="NCBI Taxonomy" id="3075540"/>
    <lineage>
        <taxon>Bacteria</taxon>
        <taxon>Bacillati</taxon>
        <taxon>Actinomycetota</taxon>
        <taxon>Actinomycetes</taxon>
        <taxon>Kitasatosporales</taxon>
        <taxon>Streptomycetaceae</taxon>
        <taxon>Streptomyces</taxon>
    </lineage>
</organism>
<keyword evidence="8" id="KW-0902">Two-component regulatory system</keyword>
<dbReference type="CDD" id="cd16917">
    <property type="entry name" value="HATPase_UhpB-NarQ-NarX-like"/>
    <property type="match status" value="1"/>
</dbReference>
<dbReference type="InterPro" id="IPR050482">
    <property type="entry name" value="Sensor_HK_TwoCompSys"/>
</dbReference>
<keyword evidence="9" id="KW-1133">Transmembrane helix</keyword>
<keyword evidence="4" id="KW-0808">Transferase</keyword>
<dbReference type="InterPro" id="IPR055558">
    <property type="entry name" value="DUF7134"/>
</dbReference>
<evidence type="ECO:0000259" key="10">
    <source>
        <dbReference type="SMART" id="SM00387"/>
    </source>
</evidence>
<dbReference type="PANTHER" id="PTHR24421">
    <property type="entry name" value="NITRATE/NITRITE SENSOR PROTEIN NARX-RELATED"/>
    <property type="match status" value="1"/>
</dbReference>
<evidence type="ECO:0000256" key="8">
    <source>
        <dbReference type="ARBA" id="ARBA00023012"/>
    </source>
</evidence>
<dbReference type="InterPro" id="IPR011712">
    <property type="entry name" value="Sig_transdc_His_kin_sub3_dim/P"/>
</dbReference>
<keyword evidence="9" id="KW-0472">Membrane</keyword>
<keyword evidence="3" id="KW-0597">Phosphoprotein</keyword>
<evidence type="ECO:0000256" key="7">
    <source>
        <dbReference type="ARBA" id="ARBA00022840"/>
    </source>
</evidence>
<feature type="transmembrane region" description="Helical" evidence="9">
    <location>
        <begin position="117"/>
        <end position="133"/>
    </location>
</feature>
<dbReference type="Gene3D" id="3.30.565.10">
    <property type="entry name" value="Histidine kinase-like ATPase, C-terminal domain"/>
    <property type="match status" value="1"/>
</dbReference>
<feature type="domain" description="Histidine kinase/HSP90-like ATPase" evidence="10">
    <location>
        <begin position="303"/>
        <end position="399"/>
    </location>
</feature>
<gene>
    <name evidence="11" type="ORF">RM844_31335</name>
</gene>
<dbReference type="InterPro" id="IPR036890">
    <property type="entry name" value="HATPase_C_sf"/>
</dbReference>
<feature type="transmembrane region" description="Helical" evidence="9">
    <location>
        <begin position="71"/>
        <end position="87"/>
    </location>
</feature>
<evidence type="ECO:0000313" key="12">
    <source>
        <dbReference type="Proteomes" id="UP001183410"/>
    </source>
</evidence>
<protein>
    <recommendedName>
        <fullName evidence="2">histidine kinase</fullName>
        <ecNumber evidence="2">2.7.13.3</ecNumber>
    </recommendedName>
</protein>
<evidence type="ECO:0000256" key="3">
    <source>
        <dbReference type="ARBA" id="ARBA00022553"/>
    </source>
</evidence>
<dbReference type="Pfam" id="PF23539">
    <property type="entry name" value="DUF7134"/>
    <property type="match status" value="1"/>
</dbReference>
<keyword evidence="9" id="KW-0812">Transmembrane</keyword>
<evidence type="ECO:0000256" key="5">
    <source>
        <dbReference type="ARBA" id="ARBA00022741"/>
    </source>
</evidence>
<dbReference type="SUPFAM" id="SSF55874">
    <property type="entry name" value="ATPase domain of HSP90 chaperone/DNA topoisomerase II/histidine kinase"/>
    <property type="match status" value="1"/>
</dbReference>
<proteinExistence type="predicted"/>
<evidence type="ECO:0000256" key="2">
    <source>
        <dbReference type="ARBA" id="ARBA00012438"/>
    </source>
</evidence>
<name>A0ABU2K122_9ACTN</name>
<dbReference type="Proteomes" id="UP001183410">
    <property type="component" value="Unassembled WGS sequence"/>
</dbReference>
<dbReference type="SMART" id="SM00387">
    <property type="entry name" value="HATPase_c"/>
    <property type="match status" value="1"/>
</dbReference>
<dbReference type="EMBL" id="JAVREO010000033">
    <property type="protein sequence ID" value="MDT0270772.1"/>
    <property type="molecule type" value="Genomic_DNA"/>
</dbReference>
<comment type="catalytic activity">
    <reaction evidence="1">
        <text>ATP + protein L-histidine = ADP + protein N-phospho-L-histidine.</text>
        <dbReference type="EC" id="2.7.13.3"/>
    </reaction>
</comment>
<sequence length="402" mass="41191">MSTAVWARWRRPLERPAVVRVLGSDAVLALALLAGCVAVALLLPHDGRATDGLALALLAGVVGPLAWRRRAPLAVLLVSLAFAAVFHRLDYQHAAPFAATAVAAYTVAAAGPRRRTLALAVGVLAVVVLVWQLNGGIPALKLLRISGWLLSVVALGEAVRLHRGLLAAARERAERAERSREEEAARRVAEERLRVARDLHDLLAHSITVIGVRASVAAHLLTVDPARADLPAVAGTLEEISDVCRDARAELRYTLRGLRGDEAGSAGPPAGVAGIPDLARAAERAGAEVALSLPPDLDPVPGLVGAAAYRIVQEALTNAVRHAGPGVRVRVALARAPGTLRVSVADAGPPAGGPPGPPGAGFGLAGMRERARGVGGALTAGPAAAGAGFLVTAELPLEGSPS</sequence>
<keyword evidence="6 11" id="KW-0418">Kinase</keyword>
<reference evidence="12" key="1">
    <citation type="submission" date="2023-07" db="EMBL/GenBank/DDBJ databases">
        <title>30 novel species of actinomycetes from the DSMZ collection.</title>
        <authorList>
            <person name="Nouioui I."/>
        </authorList>
    </citation>
    <scope>NUCLEOTIDE SEQUENCE [LARGE SCALE GENOMIC DNA]</scope>
    <source>
        <strain evidence="12">DSM 44915</strain>
    </source>
</reference>
<dbReference type="Pfam" id="PF02518">
    <property type="entry name" value="HATPase_c"/>
    <property type="match status" value="1"/>
</dbReference>
<evidence type="ECO:0000256" key="9">
    <source>
        <dbReference type="SAM" id="Phobius"/>
    </source>
</evidence>